<accession>A0AAQ3QXQ5</accession>
<evidence type="ECO:0000256" key="1">
    <source>
        <dbReference type="SAM" id="SignalP"/>
    </source>
</evidence>
<organism evidence="2 3">
    <name type="scientific">Rubellicoccus peritrichatus</name>
    <dbReference type="NCBI Taxonomy" id="3080537"/>
    <lineage>
        <taxon>Bacteria</taxon>
        <taxon>Pseudomonadati</taxon>
        <taxon>Verrucomicrobiota</taxon>
        <taxon>Opitutia</taxon>
        <taxon>Puniceicoccales</taxon>
        <taxon>Cerasicoccaceae</taxon>
        <taxon>Rubellicoccus</taxon>
    </lineage>
</organism>
<dbReference type="Proteomes" id="UP001304300">
    <property type="component" value="Chromosome"/>
</dbReference>
<dbReference type="AlphaFoldDB" id="A0AAQ3QXQ5"/>
<keyword evidence="1" id="KW-0732">Signal</keyword>
<dbReference type="EMBL" id="CP136920">
    <property type="protein sequence ID" value="WOO43277.1"/>
    <property type="molecule type" value="Genomic_DNA"/>
</dbReference>
<reference evidence="2 3" key="1">
    <citation type="submission" date="2023-10" db="EMBL/GenBank/DDBJ databases">
        <title>Rubellicoccus peritrichatus gen. nov., sp. nov., isolated from an algae of coral reef tank.</title>
        <authorList>
            <person name="Luo J."/>
        </authorList>
    </citation>
    <scope>NUCLEOTIDE SEQUENCE [LARGE SCALE GENOMIC DNA]</scope>
    <source>
        <strain evidence="2 3">CR14</strain>
    </source>
</reference>
<dbReference type="KEGG" id="puo:RZN69_09260"/>
<evidence type="ECO:0000313" key="2">
    <source>
        <dbReference type="EMBL" id="WOO43277.1"/>
    </source>
</evidence>
<dbReference type="RefSeq" id="WP_317835822.1">
    <property type="nucleotide sequence ID" value="NZ_CP136920.1"/>
</dbReference>
<gene>
    <name evidence="2" type="ORF">RZN69_09260</name>
</gene>
<proteinExistence type="predicted"/>
<evidence type="ECO:0008006" key="4">
    <source>
        <dbReference type="Google" id="ProtNLM"/>
    </source>
</evidence>
<keyword evidence="3" id="KW-1185">Reference proteome</keyword>
<feature type="chain" id="PRO_5042811565" description="PEP-CTERM protein-sorting domain-containing protein" evidence="1">
    <location>
        <begin position="29"/>
        <end position="289"/>
    </location>
</feature>
<protein>
    <recommendedName>
        <fullName evidence="4">PEP-CTERM protein-sorting domain-containing protein</fullName>
    </recommendedName>
</protein>
<name>A0AAQ3QXQ5_9BACT</name>
<sequence>MKKNISMKSSLVAAAAVAVGTLSTEVHAILIAYEGFSTPAAYTAGTDLATQTGDGIGWTSNWSNTLANGSSGVVTSESSSLTYSTLPTTAGSAVGPTSGNTRVDTYTRSFSLGFSPTDGDEVWMSALVDLTTDGDRGWQVALSNTNTFGSGVGFGASNGNAQTVAARIQGQSGSVVANNVGVNFYVARTSFTSGNPVVDVWVNPALTEDLASVAVGGGDSTFTRSYGAVGSISNVVFYSHQDNRIVYDEIRIGTTQQDVGITAIPEPSVYAAAFAIGALGVVMIRRHKI</sequence>
<evidence type="ECO:0000313" key="3">
    <source>
        <dbReference type="Proteomes" id="UP001304300"/>
    </source>
</evidence>
<feature type="signal peptide" evidence="1">
    <location>
        <begin position="1"/>
        <end position="28"/>
    </location>
</feature>